<geneLocation type="plasmid" evidence="1 2">
    <name>pAtCFBP5507a</name>
</geneLocation>
<dbReference type="RefSeq" id="WP_137409446.1">
    <property type="nucleotide sequence ID" value="NZ_CP109970.1"/>
</dbReference>
<organism evidence="1 2">
    <name type="scientific">Agrobacterium salinitolerans</name>
    <dbReference type="NCBI Taxonomy" id="1183413"/>
    <lineage>
        <taxon>Bacteria</taxon>
        <taxon>Pseudomonadati</taxon>
        <taxon>Pseudomonadota</taxon>
        <taxon>Alphaproteobacteria</taxon>
        <taxon>Hyphomicrobiales</taxon>
        <taxon>Rhizobiaceae</taxon>
        <taxon>Rhizobium/Agrobacterium group</taxon>
        <taxon>Agrobacterium</taxon>
    </lineage>
</organism>
<evidence type="ECO:0000313" key="1">
    <source>
        <dbReference type="EMBL" id="UYZ10969.1"/>
    </source>
</evidence>
<proteinExistence type="predicted"/>
<dbReference type="Proteomes" id="UP000298735">
    <property type="component" value="Plasmid pAtCFBP5507a"/>
</dbReference>
<name>A0A4Z1R997_9HYPH</name>
<accession>A0A4Z1R997</accession>
<protein>
    <submittedName>
        <fullName evidence="1">Uncharacterized protein</fullName>
    </submittedName>
</protein>
<evidence type="ECO:0000313" key="2">
    <source>
        <dbReference type="Proteomes" id="UP000298735"/>
    </source>
</evidence>
<dbReference type="KEGG" id="asal:CFBP5507_26020"/>
<dbReference type="AlphaFoldDB" id="A0A4Z1R997"/>
<dbReference type="EMBL" id="CP109970">
    <property type="protein sequence ID" value="UYZ10969.1"/>
    <property type="molecule type" value="Genomic_DNA"/>
</dbReference>
<keyword evidence="1" id="KW-0614">Plasmid</keyword>
<gene>
    <name evidence="1" type="ORF">CFBP5507_26020</name>
</gene>
<sequence length="177" mass="20865">MPEFLYRVDFNEHLHSITDGIFRARRWTTAGFPHAVLKAAAQHEPQSRVYRICFFATWAEATKCQQGDFDNSRCGPSQLLRCDKLELQKAGFHETWDDGFHEGIAYLFWRYEMPTATNDRFSDSGIDLTAFEKSVDGEWRPYCWEPAREIPARSPTGKPLFATPQRQKRQWWKIWTR</sequence>
<dbReference type="OrthoDB" id="9147412at2"/>
<reference evidence="1" key="1">
    <citation type="submission" date="2022-10" db="EMBL/GenBank/DDBJ databases">
        <title>Complete genome sequence of Agrobacterium salinitolerans CFBP5507.</title>
        <authorList>
            <person name="Tchabashvili S."/>
            <person name="Yen H.-C."/>
            <person name="Haryono M."/>
            <person name="Lin Y.-C."/>
            <person name="Lai E.-M."/>
            <person name="Kuo C.-H."/>
        </authorList>
    </citation>
    <scope>NUCLEOTIDE SEQUENCE</scope>
    <source>
        <strain evidence="1">CFBP5507</strain>
        <plasmid evidence="1">pAtCFBP5507a</plasmid>
    </source>
</reference>